<organism evidence="5 6">
    <name type="scientific">Pseudobacteroides cellulosolvens ATCC 35603 = DSM 2933</name>
    <dbReference type="NCBI Taxonomy" id="398512"/>
    <lineage>
        <taxon>Bacteria</taxon>
        <taxon>Bacillati</taxon>
        <taxon>Bacillota</taxon>
        <taxon>Clostridia</taxon>
        <taxon>Eubacteriales</taxon>
        <taxon>Oscillospiraceae</taxon>
        <taxon>Pseudobacteroides</taxon>
    </lineage>
</organism>
<keyword evidence="1 4" id="KW-0963">Cytoplasm</keyword>
<dbReference type="NCBIfam" id="TIGR00667">
    <property type="entry name" value="aat"/>
    <property type="match status" value="1"/>
</dbReference>
<keyword evidence="2 4" id="KW-0808">Transferase</keyword>
<sequence>MPVYLLSNKLVFPHPSLSNEDGLLAVGGDLSCERLCLAYENGIFPWYSEKPVLWWSPDPRFVLFPKDLKVSKSMKKFLKKGYYKVTFDTCFKDVITNCGYTRKDDTWIDNDMIESYCTLHKLGIAHSVETWYEDKLVGGLYGLSMGSCFFGESMFSIMDNASKTAFIKLIETINFSLIDCQIYSQHLESLGAINIKRSEFLELLAQGLEETSKIGSWSHLSN</sequence>
<proteinExistence type="inferred from homology"/>
<name>A0A0L6JMW7_9FIRM</name>
<dbReference type="InterPro" id="IPR016181">
    <property type="entry name" value="Acyl_CoA_acyltransferase"/>
</dbReference>
<evidence type="ECO:0000256" key="3">
    <source>
        <dbReference type="ARBA" id="ARBA00023315"/>
    </source>
</evidence>
<dbReference type="InterPro" id="IPR042221">
    <property type="entry name" value="Leu/Phe-tRNA_Trfase_N"/>
</dbReference>
<evidence type="ECO:0000256" key="4">
    <source>
        <dbReference type="HAMAP-Rule" id="MF_00688"/>
    </source>
</evidence>
<comment type="caution">
    <text evidence="5">The sequence shown here is derived from an EMBL/GenBank/DDBJ whole genome shotgun (WGS) entry which is preliminary data.</text>
</comment>
<dbReference type="Pfam" id="PF03588">
    <property type="entry name" value="Leu_Phe_trans"/>
    <property type="match status" value="1"/>
</dbReference>
<dbReference type="OrthoDB" id="9790282at2"/>
<dbReference type="PANTHER" id="PTHR30098:SF2">
    <property type="entry name" value="LEUCYL_PHENYLALANYL-TRNA--PROTEIN TRANSFERASE"/>
    <property type="match status" value="1"/>
</dbReference>
<comment type="subcellular location">
    <subcellularLocation>
        <location evidence="4">Cytoplasm</location>
    </subcellularLocation>
</comment>
<accession>A0A0L6JMW7</accession>
<keyword evidence="3 4" id="KW-0012">Acyltransferase</keyword>
<comment type="catalytic activity">
    <reaction evidence="4">
        <text>L-phenylalanyl-tRNA(Phe) + an N-terminal L-alpha-aminoacyl-[protein] = an N-terminal L-phenylalanyl-L-alpha-aminoacyl-[protein] + tRNA(Phe)</text>
        <dbReference type="Rhea" id="RHEA:43632"/>
        <dbReference type="Rhea" id="RHEA-COMP:9668"/>
        <dbReference type="Rhea" id="RHEA-COMP:9699"/>
        <dbReference type="Rhea" id="RHEA-COMP:10636"/>
        <dbReference type="Rhea" id="RHEA-COMP:10637"/>
        <dbReference type="ChEBI" id="CHEBI:78442"/>
        <dbReference type="ChEBI" id="CHEBI:78531"/>
        <dbReference type="ChEBI" id="CHEBI:78597"/>
        <dbReference type="ChEBI" id="CHEBI:83561"/>
        <dbReference type="EC" id="2.3.2.6"/>
    </reaction>
</comment>
<dbReference type="AlphaFoldDB" id="A0A0L6JMW7"/>
<dbReference type="GO" id="GO:0005737">
    <property type="term" value="C:cytoplasm"/>
    <property type="evidence" value="ECO:0007669"/>
    <property type="project" value="UniProtKB-SubCell"/>
</dbReference>
<dbReference type="EMBL" id="LGTC01000001">
    <property type="protein sequence ID" value="KNY27109.1"/>
    <property type="molecule type" value="Genomic_DNA"/>
</dbReference>
<comment type="similarity">
    <text evidence="4">Belongs to the L/F-transferase family.</text>
</comment>
<comment type="function">
    <text evidence="4">Functions in the N-end rule pathway of protein degradation where it conjugates Leu, Phe and, less efficiently, Met from aminoacyl-tRNAs to the N-termini of proteins containing an N-terminal arginine or lysine.</text>
</comment>
<dbReference type="SUPFAM" id="SSF55729">
    <property type="entry name" value="Acyl-CoA N-acyltransferases (Nat)"/>
    <property type="match status" value="1"/>
</dbReference>
<dbReference type="GO" id="GO:0008914">
    <property type="term" value="F:leucyl-tRNA--protein transferase activity"/>
    <property type="evidence" value="ECO:0007669"/>
    <property type="project" value="UniProtKB-UniRule"/>
</dbReference>
<dbReference type="STRING" id="398512.Bccel_2374"/>
<gene>
    <name evidence="4" type="primary">aat</name>
    <name evidence="5" type="ORF">Bccel_2374</name>
</gene>
<dbReference type="HAMAP" id="MF_00688">
    <property type="entry name" value="Leu_Phe_trans"/>
    <property type="match status" value="1"/>
</dbReference>
<dbReference type="InterPro" id="IPR004616">
    <property type="entry name" value="Leu/Phe-tRNA_Trfase"/>
</dbReference>
<keyword evidence="6" id="KW-1185">Reference proteome</keyword>
<comment type="catalytic activity">
    <reaction evidence="4">
        <text>N-terminal L-lysyl-[protein] + L-leucyl-tRNA(Leu) = N-terminal L-leucyl-L-lysyl-[protein] + tRNA(Leu) + H(+)</text>
        <dbReference type="Rhea" id="RHEA:12340"/>
        <dbReference type="Rhea" id="RHEA-COMP:9613"/>
        <dbReference type="Rhea" id="RHEA-COMP:9622"/>
        <dbReference type="Rhea" id="RHEA-COMP:12670"/>
        <dbReference type="Rhea" id="RHEA-COMP:12671"/>
        <dbReference type="ChEBI" id="CHEBI:15378"/>
        <dbReference type="ChEBI" id="CHEBI:65249"/>
        <dbReference type="ChEBI" id="CHEBI:78442"/>
        <dbReference type="ChEBI" id="CHEBI:78494"/>
        <dbReference type="ChEBI" id="CHEBI:133043"/>
        <dbReference type="EC" id="2.3.2.6"/>
    </reaction>
</comment>
<dbReference type="Gene3D" id="3.40.630.70">
    <property type="entry name" value="Leucyl/phenylalanyl-tRNA-protein transferase, C-terminal domain"/>
    <property type="match status" value="1"/>
</dbReference>
<dbReference type="eggNOG" id="COG2360">
    <property type="taxonomic scope" value="Bacteria"/>
</dbReference>
<dbReference type="Proteomes" id="UP000036923">
    <property type="component" value="Unassembled WGS sequence"/>
</dbReference>
<dbReference type="FunFam" id="3.40.630.70:FF:000001">
    <property type="entry name" value="Leucyl/phenylalanyl-tRNA--protein transferase"/>
    <property type="match status" value="1"/>
</dbReference>
<dbReference type="PANTHER" id="PTHR30098">
    <property type="entry name" value="LEUCYL/PHENYLALANYL-TRNA--PROTEIN TRANSFERASE"/>
    <property type="match status" value="1"/>
</dbReference>
<dbReference type="Gene3D" id="3.30.70.3550">
    <property type="entry name" value="Leucyl/phenylalanyl-tRNA-protein transferase, N-terminal domain"/>
    <property type="match status" value="1"/>
</dbReference>
<protein>
    <recommendedName>
        <fullName evidence="4">Leucyl/phenylalanyl-tRNA--protein transferase</fullName>
        <ecNumber evidence="4">2.3.2.6</ecNumber>
    </recommendedName>
    <alternativeName>
        <fullName evidence="4">L/F-transferase</fullName>
    </alternativeName>
    <alternativeName>
        <fullName evidence="4">Leucyltransferase</fullName>
    </alternativeName>
    <alternativeName>
        <fullName evidence="4">Phenyalanyltransferase</fullName>
    </alternativeName>
</protein>
<evidence type="ECO:0000313" key="6">
    <source>
        <dbReference type="Proteomes" id="UP000036923"/>
    </source>
</evidence>
<dbReference type="PATRIC" id="fig|398512.5.peg.2476"/>
<evidence type="ECO:0000313" key="5">
    <source>
        <dbReference type="EMBL" id="KNY27109.1"/>
    </source>
</evidence>
<evidence type="ECO:0000256" key="1">
    <source>
        <dbReference type="ARBA" id="ARBA00022490"/>
    </source>
</evidence>
<dbReference type="GO" id="GO:0030163">
    <property type="term" value="P:protein catabolic process"/>
    <property type="evidence" value="ECO:0007669"/>
    <property type="project" value="UniProtKB-UniRule"/>
</dbReference>
<reference evidence="6" key="1">
    <citation type="submission" date="2015-07" db="EMBL/GenBank/DDBJ databases">
        <title>Near-Complete Genome Sequence of the Cellulolytic Bacterium Bacteroides (Pseudobacteroides) cellulosolvens ATCC 35603.</title>
        <authorList>
            <person name="Dassa B."/>
            <person name="Utturkar S.M."/>
            <person name="Klingeman D.M."/>
            <person name="Hurt R.A."/>
            <person name="Keller M."/>
            <person name="Xu J."/>
            <person name="Reddy Y.H.K."/>
            <person name="Borovok I."/>
            <person name="Grinberg I.R."/>
            <person name="Lamed R."/>
            <person name="Zhivin O."/>
            <person name="Bayer E.A."/>
            <person name="Brown S.D."/>
        </authorList>
    </citation>
    <scope>NUCLEOTIDE SEQUENCE [LARGE SCALE GENOMIC DNA]</scope>
    <source>
        <strain evidence="6">DSM 2933</strain>
    </source>
</reference>
<dbReference type="EC" id="2.3.2.6" evidence="4"/>
<dbReference type="RefSeq" id="WP_036941654.1">
    <property type="nucleotide sequence ID" value="NZ_JQKC01000016.1"/>
</dbReference>
<comment type="catalytic activity">
    <reaction evidence="4">
        <text>N-terminal L-arginyl-[protein] + L-leucyl-tRNA(Leu) = N-terminal L-leucyl-L-arginyl-[protein] + tRNA(Leu) + H(+)</text>
        <dbReference type="Rhea" id="RHEA:50416"/>
        <dbReference type="Rhea" id="RHEA-COMP:9613"/>
        <dbReference type="Rhea" id="RHEA-COMP:9622"/>
        <dbReference type="Rhea" id="RHEA-COMP:12672"/>
        <dbReference type="Rhea" id="RHEA-COMP:12673"/>
        <dbReference type="ChEBI" id="CHEBI:15378"/>
        <dbReference type="ChEBI" id="CHEBI:64719"/>
        <dbReference type="ChEBI" id="CHEBI:78442"/>
        <dbReference type="ChEBI" id="CHEBI:78494"/>
        <dbReference type="ChEBI" id="CHEBI:133044"/>
        <dbReference type="EC" id="2.3.2.6"/>
    </reaction>
</comment>
<evidence type="ECO:0000256" key="2">
    <source>
        <dbReference type="ARBA" id="ARBA00022679"/>
    </source>
</evidence>
<dbReference type="InterPro" id="IPR042203">
    <property type="entry name" value="Leu/Phe-tRNA_Trfase_C"/>
</dbReference>